<name>A0A2P2QH97_RHIMU</name>
<protein>
    <submittedName>
        <fullName evidence="2">Uncharacterized protein</fullName>
    </submittedName>
</protein>
<dbReference type="EMBL" id="GGEC01085885">
    <property type="protein sequence ID" value="MBX66369.1"/>
    <property type="molecule type" value="Transcribed_RNA"/>
</dbReference>
<dbReference type="AlphaFoldDB" id="A0A2P2QH97"/>
<feature type="region of interest" description="Disordered" evidence="1">
    <location>
        <begin position="1"/>
        <end position="37"/>
    </location>
</feature>
<reference evidence="2" key="1">
    <citation type="submission" date="2018-02" db="EMBL/GenBank/DDBJ databases">
        <title>Rhizophora mucronata_Transcriptome.</title>
        <authorList>
            <person name="Meera S.P."/>
            <person name="Sreeshan A."/>
            <person name="Augustine A."/>
        </authorList>
    </citation>
    <scope>NUCLEOTIDE SEQUENCE</scope>
    <source>
        <tissue evidence="2">Leaf</tissue>
    </source>
</reference>
<evidence type="ECO:0000256" key="1">
    <source>
        <dbReference type="SAM" id="MobiDB-lite"/>
    </source>
</evidence>
<evidence type="ECO:0000313" key="2">
    <source>
        <dbReference type="EMBL" id="MBX66369.1"/>
    </source>
</evidence>
<proteinExistence type="predicted"/>
<organism evidence="2">
    <name type="scientific">Rhizophora mucronata</name>
    <name type="common">Asiatic mangrove</name>
    <dbReference type="NCBI Taxonomy" id="61149"/>
    <lineage>
        <taxon>Eukaryota</taxon>
        <taxon>Viridiplantae</taxon>
        <taxon>Streptophyta</taxon>
        <taxon>Embryophyta</taxon>
        <taxon>Tracheophyta</taxon>
        <taxon>Spermatophyta</taxon>
        <taxon>Magnoliopsida</taxon>
        <taxon>eudicotyledons</taxon>
        <taxon>Gunneridae</taxon>
        <taxon>Pentapetalae</taxon>
        <taxon>rosids</taxon>
        <taxon>fabids</taxon>
        <taxon>Malpighiales</taxon>
        <taxon>Rhizophoraceae</taxon>
        <taxon>Rhizophora</taxon>
    </lineage>
</organism>
<accession>A0A2P2QH97</accession>
<feature type="compositionally biased region" description="Basic and acidic residues" evidence="1">
    <location>
        <begin position="1"/>
        <end position="17"/>
    </location>
</feature>
<feature type="compositionally biased region" description="Low complexity" evidence="1">
    <location>
        <begin position="18"/>
        <end position="28"/>
    </location>
</feature>
<sequence length="37" mass="4317">MRYKDLHKPRTESREVSRQGSRSGQSGNERCKIAVRI</sequence>